<sequence length="150" mass="16496">MAKCFLVVSSLMRPSTPTSSGFWSCLVSNNILYEGETDEILINDQCYLFPITLQRSGIKKDTYGDYKCTRSSLLMTIPLAHDLEKAQWVGLSTGHGSRVTGSEVLGRLGESFTKLSNIQPSPSSFPKPCSLCNVINQVRNKSNCNAIIVK</sequence>
<evidence type="ECO:0000313" key="1">
    <source>
        <dbReference type="EMBL" id="KAK3768291.1"/>
    </source>
</evidence>
<name>A0AAE0ZG37_9GAST</name>
<accession>A0AAE0ZG37</accession>
<dbReference type="EMBL" id="JAWDGP010004062">
    <property type="protein sequence ID" value="KAK3768291.1"/>
    <property type="molecule type" value="Genomic_DNA"/>
</dbReference>
<dbReference type="AlphaFoldDB" id="A0AAE0ZG37"/>
<proteinExistence type="predicted"/>
<comment type="caution">
    <text evidence="1">The sequence shown here is derived from an EMBL/GenBank/DDBJ whole genome shotgun (WGS) entry which is preliminary data.</text>
</comment>
<organism evidence="1 2">
    <name type="scientific">Elysia crispata</name>
    <name type="common">lettuce slug</name>
    <dbReference type="NCBI Taxonomy" id="231223"/>
    <lineage>
        <taxon>Eukaryota</taxon>
        <taxon>Metazoa</taxon>
        <taxon>Spiralia</taxon>
        <taxon>Lophotrochozoa</taxon>
        <taxon>Mollusca</taxon>
        <taxon>Gastropoda</taxon>
        <taxon>Heterobranchia</taxon>
        <taxon>Euthyneura</taxon>
        <taxon>Panpulmonata</taxon>
        <taxon>Sacoglossa</taxon>
        <taxon>Placobranchoidea</taxon>
        <taxon>Plakobranchidae</taxon>
        <taxon>Elysia</taxon>
    </lineage>
</organism>
<gene>
    <name evidence="1" type="ORF">RRG08_031083</name>
</gene>
<evidence type="ECO:0000313" key="2">
    <source>
        <dbReference type="Proteomes" id="UP001283361"/>
    </source>
</evidence>
<keyword evidence="2" id="KW-1185">Reference proteome</keyword>
<reference evidence="1" key="1">
    <citation type="journal article" date="2023" name="G3 (Bethesda)">
        <title>A reference genome for the long-term kleptoplast-retaining sea slug Elysia crispata morphotype clarki.</title>
        <authorList>
            <person name="Eastman K.E."/>
            <person name="Pendleton A.L."/>
            <person name="Shaikh M.A."/>
            <person name="Suttiyut T."/>
            <person name="Ogas R."/>
            <person name="Tomko P."/>
            <person name="Gavelis G."/>
            <person name="Widhalm J.R."/>
            <person name="Wisecaver J.H."/>
        </authorList>
    </citation>
    <scope>NUCLEOTIDE SEQUENCE</scope>
    <source>
        <strain evidence="1">ECLA1</strain>
    </source>
</reference>
<dbReference type="Proteomes" id="UP001283361">
    <property type="component" value="Unassembled WGS sequence"/>
</dbReference>
<protein>
    <submittedName>
        <fullName evidence="1">Uncharacterized protein</fullName>
    </submittedName>
</protein>